<evidence type="ECO:0000259" key="2">
    <source>
        <dbReference type="Pfam" id="PF12776"/>
    </source>
</evidence>
<organism evidence="3 4">
    <name type="scientific">Coptis chinensis</name>
    <dbReference type="NCBI Taxonomy" id="261450"/>
    <lineage>
        <taxon>Eukaryota</taxon>
        <taxon>Viridiplantae</taxon>
        <taxon>Streptophyta</taxon>
        <taxon>Embryophyta</taxon>
        <taxon>Tracheophyta</taxon>
        <taxon>Spermatophyta</taxon>
        <taxon>Magnoliopsida</taxon>
        <taxon>Ranunculales</taxon>
        <taxon>Ranunculaceae</taxon>
        <taxon>Coptidoideae</taxon>
        <taxon>Coptis</taxon>
    </lineage>
</organism>
<sequence>MFFIDHVISKNQWEEISGLNADFIRICLEEAARVGYKGTSLKDVSWNRLKEELTTKYSTHEIEFDQKFLKNHWNHLKKKYNAWIACIGRSGHGFNARYPEAEKYRKNPLPHAQELYNLFESTLSNGESKLTPAADGMPTDSDATSQTINIGTDGVNGVGRSRVAPMVVAAHTQPISNQGITCRLPNPPFPTNERTNTCIAGDKKIQCN</sequence>
<dbReference type="PANTHER" id="PTHR31704">
    <property type="entry name" value="MYB/SANT-LIKE DNA-BINDING DOMAIN PROTEIN-RELATED"/>
    <property type="match status" value="1"/>
</dbReference>
<name>A0A835I1Y2_9MAGN</name>
<evidence type="ECO:0000256" key="1">
    <source>
        <dbReference type="SAM" id="MobiDB-lite"/>
    </source>
</evidence>
<comment type="caution">
    <text evidence="3">The sequence shown here is derived from an EMBL/GenBank/DDBJ whole genome shotgun (WGS) entry which is preliminary data.</text>
</comment>
<dbReference type="InterPro" id="IPR024752">
    <property type="entry name" value="Myb/SANT-like_dom"/>
</dbReference>
<feature type="region of interest" description="Disordered" evidence="1">
    <location>
        <begin position="133"/>
        <end position="156"/>
    </location>
</feature>
<gene>
    <name evidence="3" type="ORF">IFM89_007824</name>
</gene>
<dbReference type="PANTHER" id="PTHR31704:SF48">
    <property type="entry name" value="L10-INTERACTING MYB DOMAIN-CONTAINING PROTEIN-LIKE"/>
    <property type="match status" value="1"/>
</dbReference>
<feature type="domain" description="Myb/SANT-like" evidence="2">
    <location>
        <begin position="21"/>
        <end position="95"/>
    </location>
</feature>
<dbReference type="AlphaFoldDB" id="A0A835I1Y2"/>
<accession>A0A835I1Y2</accession>
<proteinExistence type="predicted"/>
<evidence type="ECO:0000313" key="3">
    <source>
        <dbReference type="EMBL" id="KAF9608202.1"/>
    </source>
</evidence>
<reference evidence="3 4" key="1">
    <citation type="submission" date="2020-10" db="EMBL/GenBank/DDBJ databases">
        <title>The Coptis chinensis genome and diversification of protoberbering-type alkaloids.</title>
        <authorList>
            <person name="Wang B."/>
            <person name="Shu S."/>
            <person name="Song C."/>
            <person name="Liu Y."/>
        </authorList>
    </citation>
    <scope>NUCLEOTIDE SEQUENCE [LARGE SCALE GENOMIC DNA]</scope>
    <source>
        <strain evidence="3">HL-2020</strain>
        <tissue evidence="3">Leaf</tissue>
    </source>
</reference>
<dbReference type="OrthoDB" id="1730132at2759"/>
<evidence type="ECO:0000313" key="4">
    <source>
        <dbReference type="Proteomes" id="UP000631114"/>
    </source>
</evidence>
<dbReference type="EMBL" id="JADFTS010000004">
    <property type="protein sequence ID" value="KAF9608202.1"/>
    <property type="molecule type" value="Genomic_DNA"/>
</dbReference>
<keyword evidence="4" id="KW-1185">Reference proteome</keyword>
<dbReference type="Pfam" id="PF12776">
    <property type="entry name" value="Myb_DNA-bind_3"/>
    <property type="match status" value="1"/>
</dbReference>
<protein>
    <recommendedName>
        <fullName evidence="2">Myb/SANT-like domain-containing protein</fullName>
    </recommendedName>
</protein>
<dbReference type="Proteomes" id="UP000631114">
    <property type="component" value="Unassembled WGS sequence"/>
</dbReference>
<feature type="compositionally biased region" description="Polar residues" evidence="1">
    <location>
        <begin position="141"/>
        <end position="150"/>
    </location>
</feature>